<sequence length="83" mass="8501">MLGAKTFHLTISTVSGALYDEDAASATFPGSAGELTVLPAHEPILTTLNGGTITVRKPSGEAKEFPVESGVLECSGSRAIVLL</sequence>
<feature type="domain" description="ATP synthase F1 complex delta/epsilon subunit N-terminal" evidence="7">
    <location>
        <begin position="7"/>
        <end position="82"/>
    </location>
</feature>
<dbReference type="InterPro" id="IPR036771">
    <property type="entry name" value="ATPsynth_dsu/esu_N"/>
</dbReference>
<evidence type="ECO:0000313" key="8">
    <source>
        <dbReference type="EMBL" id="PIR82270.1"/>
    </source>
</evidence>
<evidence type="ECO:0000256" key="3">
    <source>
        <dbReference type="ARBA" id="ARBA00022448"/>
    </source>
</evidence>
<dbReference type="Proteomes" id="UP000231379">
    <property type="component" value="Unassembled WGS sequence"/>
</dbReference>
<dbReference type="GO" id="GO:0045259">
    <property type="term" value="C:proton-transporting ATP synthase complex"/>
    <property type="evidence" value="ECO:0007669"/>
    <property type="project" value="UniProtKB-KW"/>
</dbReference>
<evidence type="ECO:0000256" key="5">
    <source>
        <dbReference type="ARBA" id="ARBA00023136"/>
    </source>
</evidence>
<keyword evidence="3" id="KW-0813">Transport</keyword>
<evidence type="ECO:0000256" key="4">
    <source>
        <dbReference type="ARBA" id="ARBA00023065"/>
    </source>
</evidence>
<dbReference type="Pfam" id="PF02823">
    <property type="entry name" value="ATP-synt_DE_N"/>
    <property type="match status" value="1"/>
</dbReference>
<name>A0A2H0U7H0_9BACT</name>
<evidence type="ECO:0000259" key="7">
    <source>
        <dbReference type="Pfam" id="PF02823"/>
    </source>
</evidence>
<protein>
    <recommendedName>
        <fullName evidence="7">ATP synthase F1 complex delta/epsilon subunit N-terminal domain-containing protein</fullName>
    </recommendedName>
</protein>
<dbReference type="InterPro" id="IPR020546">
    <property type="entry name" value="ATP_synth_F1_dsu/esu_N"/>
</dbReference>
<organism evidence="8 9">
    <name type="scientific">Candidatus Kaiserbacteria bacterium CG10_big_fil_rev_8_21_14_0_10_59_10</name>
    <dbReference type="NCBI Taxonomy" id="1974612"/>
    <lineage>
        <taxon>Bacteria</taxon>
        <taxon>Candidatus Kaiseribacteriota</taxon>
    </lineage>
</organism>
<evidence type="ECO:0000256" key="1">
    <source>
        <dbReference type="ARBA" id="ARBA00004184"/>
    </source>
</evidence>
<keyword evidence="4" id="KW-0406">Ion transport</keyword>
<evidence type="ECO:0000313" key="9">
    <source>
        <dbReference type="Proteomes" id="UP000231379"/>
    </source>
</evidence>
<comment type="caution">
    <text evidence="8">The sequence shown here is derived from an EMBL/GenBank/DDBJ whole genome shotgun (WGS) entry which is preliminary data.</text>
</comment>
<keyword evidence="5" id="KW-0472">Membrane</keyword>
<dbReference type="EMBL" id="PFBM01000021">
    <property type="protein sequence ID" value="PIR82270.1"/>
    <property type="molecule type" value="Genomic_DNA"/>
</dbReference>
<reference evidence="9" key="1">
    <citation type="submission" date="2017-09" db="EMBL/GenBank/DDBJ databases">
        <title>Depth-based differentiation of microbial function through sediment-hosted aquifers and enrichment of novel symbionts in the deep terrestrial subsurface.</title>
        <authorList>
            <person name="Probst A.J."/>
            <person name="Ladd B."/>
            <person name="Jarett J.K."/>
            <person name="Geller-Mcgrath D.E."/>
            <person name="Sieber C.M.K."/>
            <person name="Emerson J.B."/>
            <person name="Anantharaman K."/>
            <person name="Thomas B.C."/>
            <person name="Malmstrom R."/>
            <person name="Stieglmeier M."/>
            <person name="Klingl A."/>
            <person name="Woyke T."/>
            <person name="Ryan C.M."/>
            <person name="Banfield J.F."/>
        </authorList>
    </citation>
    <scope>NUCLEOTIDE SEQUENCE [LARGE SCALE GENOMIC DNA]</scope>
</reference>
<dbReference type="Gene3D" id="2.60.15.10">
    <property type="entry name" value="F0F1 ATP synthase delta/epsilon subunit, N-terminal"/>
    <property type="match status" value="1"/>
</dbReference>
<dbReference type="InterPro" id="IPR001469">
    <property type="entry name" value="ATP_synth_F1_dsu/esu"/>
</dbReference>
<keyword evidence="6" id="KW-0139">CF(1)</keyword>
<dbReference type="GO" id="GO:0046933">
    <property type="term" value="F:proton-transporting ATP synthase activity, rotational mechanism"/>
    <property type="evidence" value="ECO:0007669"/>
    <property type="project" value="InterPro"/>
</dbReference>
<dbReference type="CDD" id="cd12152">
    <property type="entry name" value="F1-ATPase_delta"/>
    <property type="match status" value="1"/>
</dbReference>
<gene>
    <name evidence="8" type="ORF">COU20_03905</name>
</gene>
<evidence type="ECO:0000256" key="6">
    <source>
        <dbReference type="ARBA" id="ARBA00023196"/>
    </source>
</evidence>
<proteinExistence type="inferred from homology"/>
<keyword evidence="6" id="KW-0066">ATP synthesis</keyword>
<dbReference type="AlphaFoldDB" id="A0A2H0U7H0"/>
<accession>A0A2H0U7H0</accession>
<dbReference type="GO" id="GO:0012505">
    <property type="term" value="C:endomembrane system"/>
    <property type="evidence" value="ECO:0007669"/>
    <property type="project" value="UniProtKB-SubCell"/>
</dbReference>
<dbReference type="SUPFAM" id="SSF51344">
    <property type="entry name" value="Epsilon subunit of F1F0-ATP synthase N-terminal domain"/>
    <property type="match status" value="1"/>
</dbReference>
<evidence type="ECO:0000256" key="2">
    <source>
        <dbReference type="ARBA" id="ARBA00005712"/>
    </source>
</evidence>
<comment type="similarity">
    <text evidence="2">Belongs to the ATPase epsilon chain family.</text>
</comment>
<comment type="subcellular location">
    <subcellularLocation>
        <location evidence="1">Endomembrane system</location>
        <topology evidence="1">Peripheral membrane protein</topology>
    </subcellularLocation>
</comment>